<reference evidence="2" key="1">
    <citation type="submission" date="2019-04" db="EMBL/GenBank/DDBJ databases">
        <title>Analysis of the testis transcriptome of the Chagas disease vector Rhodnius prolixus.</title>
        <authorList>
            <person name="Cesar J."/>
            <person name="Ribeiro J.M."/>
            <person name="Pereira M.H."/>
            <person name="Araujo R.N."/>
            <person name="Gontijo N.F."/>
            <person name="Pessoa G."/>
            <person name="Sant'Anna M.V."/>
            <person name="Sorgine M.H."/>
            <person name="Majerowicz D."/>
            <person name="Carvalho A.B."/>
            <person name="Braz G."/>
            <person name="Mesquita R."/>
            <person name="Lagerblad P.O."/>
            <person name="Koerich L.B."/>
        </authorList>
    </citation>
    <scope>NUCLEOTIDE SEQUENCE</scope>
</reference>
<dbReference type="AlphaFoldDB" id="A0A4P6D7S3"/>
<dbReference type="EMBL" id="GHKJ01001025">
    <property type="protein sequence ID" value="MOY46055.1"/>
    <property type="molecule type" value="Transcribed_RNA"/>
</dbReference>
<dbReference type="Gene3D" id="2.40.50.40">
    <property type="match status" value="1"/>
</dbReference>
<protein>
    <submittedName>
        <fullName evidence="2">Uncharacterized protein</fullName>
    </submittedName>
</protein>
<proteinExistence type="predicted"/>
<organism evidence="2">
    <name type="scientific">Rhodnius prolixus</name>
    <name type="common">Triatomid bug</name>
    <dbReference type="NCBI Taxonomy" id="13249"/>
    <lineage>
        <taxon>Eukaryota</taxon>
        <taxon>Metazoa</taxon>
        <taxon>Ecdysozoa</taxon>
        <taxon>Arthropoda</taxon>
        <taxon>Hexapoda</taxon>
        <taxon>Insecta</taxon>
        <taxon>Pterygota</taxon>
        <taxon>Neoptera</taxon>
        <taxon>Paraneoptera</taxon>
        <taxon>Hemiptera</taxon>
        <taxon>Heteroptera</taxon>
        <taxon>Panheteroptera</taxon>
        <taxon>Cimicomorpha</taxon>
        <taxon>Reduviidae</taxon>
        <taxon>Triatominae</taxon>
        <taxon>Rhodnius</taxon>
    </lineage>
</organism>
<name>A0A4P6D7S3_RHOPR</name>
<feature type="region of interest" description="Disordered" evidence="1">
    <location>
        <begin position="1"/>
        <end position="23"/>
    </location>
</feature>
<dbReference type="GeneID" id="141461658"/>
<evidence type="ECO:0000256" key="1">
    <source>
        <dbReference type="SAM" id="MobiDB-lite"/>
    </source>
</evidence>
<sequence>MAEGSPPAKKMKMTERQPELTIGSDPYTVSLPWTSESYYSQINIPLPSSEELSSLRKLSDSEISIMMGLPDGPETPRPIHILSVCRENGVLKFKVLWSSESKHVGIHEASDPLFKVKFPQLVINYFESLISWAISPATSETSTSTDDSSDSSSSSDEC</sequence>
<dbReference type="CDD" id="cd00034">
    <property type="entry name" value="CSD"/>
    <property type="match status" value="1"/>
</dbReference>
<dbReference type="RefSeq" id="XP_073998971.1">
    <property type="nucleotide sequence ID" value="XM_074142870.1"/>
</dbReference>
<evidence type="ECO:0000313" key="2">
    <source>
        <dbReference type="EMBL" id="MOY46055.1"/>
    </source>
</evidence>
<accession>A0A4P6D7S3</accession>
<feature type="region of interest" description="Disordered" evidence="1">
    <location>
        <begin position="139"/>
        <end position="158"/>
    </location>
</feature>